<evidence type="ECO:0000256" key="1">
    <source>
        <dbReference type="ARBA" id="ARBA00010641"/>
    </source>
</evidence>
<comment type="similarity">
    <text evidence="1">Belongs to the sigma-70 factor family. ECF subfamily.</text>
</comment>
<sequence>MTPAERRFEELATSCGPRVLAYLARRTTPREDAADVYQEVLTTTWRKVHHAPDTEGEALAWMLAIARRTLANHRRSAGRRLAATDRLRDELLASPPAREGAGGDDQVDDVRGALATLGEDDREVLLLTYWEGLTSDQVAAVVGAGGAATRKRIQRARDRLAAALGAGSAVPVPAGARSAAAPRG</sequence>
<dbReference type="InterPro" id="IPR013249">
    <property type="entry name" value="RNA_pol_sigma70_r4_t2"/>
</dbReference>
<protein>
    <recommendedName>
        <fullName evidence="10">RNA polymerase subunit sigma-24</fullName>
    </recommendedName>
</protein>
<dbReference type="PANTHER" id="PTHR43133:SF58">
    <property type="entry name" value="ECF RNA POLYMERASE SIGMA FACTOR SIGD"/>
    <property type="match status" value="1"/>
</dbReference>
<dbReference type="Gene3D" id="1.10.10.10">
    <property type="entry name" value="Winged helix-like DNA-binding domain superfamily/Winged helix DNA-binding domain"/>
    <property type="match status" value="1"/>
</dbReference>
<name>A0ABP8XQZ0_9MICO</name>
<evidence type="ECO:0000313" key="9">
    <source>
        <dbReference type="Proteomes" id="UP001500556"/>
    </source>
</evidence>
<organism evidence="8 9">
    <name type="scientific">Pedococcus ginsenosidimutans</name>
    <dbReference type="NCBI Taxonomy" id="490570"/>
    <lineage>
        <taxon>Bacteria</taxon>
        <taxon>Bacillati</taxon>
        <taxon>Actinomycetota</taxon>
        <taxon>Actinomycetes</taxon>
        <taxon>Micrococcales</taxon>
        <taxon>Intrasporangiaceae</taxon>
        <taxon>Pedococcus</taxon>
    </lineage>
</organism>
<dbReference type="InterPro" id="IPR007627">
    <property type="entry name" value="RNA_pol_sigma70_r2"/>
</dbReference>
<reference evidence="9" key="1">
    <citation type="journal article" date="2019" name="Int. J. Syst. Evol. Microbiol.">
        <title>The Global Catalogue of Microorganisms (GCM) 10K type strain sequencing project: providing services to taxonomists for standard genome sequencing and annotation.</title>
        <authorList>
            <consortium name="The Broad Institute Genomics Platform"/>
            <consortium name="The Broad Institute Genome Sequencing Center for Infectious Disease"/>
            <person name="Wu L."/>
            <person name="Ma J."/>
        </authorList>
    </citation>
    <scope>NUCLEOTIDE SEQUENCE [LARGE SCALE GENOMIC DNA]</scope>
    <source>
        <strain evidence="9">JCM 18961</strain>
    </source>
</reference>
<feature type="domain" description="RNA polymerase sigma-70 region 2" evidence="6">
    <location>
        <begin position="12"/>
        <end position="80"/>
    </location>
</feature>
<dbReference type="Pfam" id="PF08281">
    <property type="entry name" value="Sigma70_r4_2"/>
    <property type="match status" value="1"/>
</dbReference>
<evidence type="ECO:0000256" key="3">
    <source>
        <dbReference type="ARBA" id="ARBA00023082"/>
    </source>
</evidence>
<comment type="caution">
    <text evidence="8">The sequence shown here is derived from an EMBL/GenBank/DDBJ whole genome shotgun (WGS) entry which is preliminary data.</text>
</comment>
<dbReference type="SUPFAM" id="SSF88659">
    <property type="entry name" value="Sigma3 and sigma4 domains of RNA polymerase sigma factors"/>
    <property type="match status" value="1"/>
</dbReference>
<evidence type="ECO:0008006" key="10">
    <source>
        <dbReference type="Google" id="ProtNLM"/>
    </source>
</evidence>
<keyword evidence="4" id="KW-0238">DNA-binding</keyword>
<dbReference type="PANTHER" id="PTHR43133">
    <property type="entry name" value="RNA POLYMERASE ECF-TYPE SIGMA FACTO"/>
    <property type="match status" value="1"/>
</dbReference>
<gene>
    <name evidence="8" type="ORF">GCM10025782_06240</name>
</gene>
<feature type="domain" description="RNA polymerase sigma factor 70 region 4 type 2" evidence="7">
    <location>
        <begin position="110"/>
        <end position="160"/>
    </location>
</feature>
<dbReference type="SUPFAM" id="SSF88946">
    <property type="entry name" value="Sigma2 domain of RNA polymerase sigma factors"/>
    <property type="match status" value="1"/>
</dbReference>
<evidence type="ECO:0000259" key="6">
    <source>
        <dbReference type="Pfam" id="PF04542"/>
    </source>
</evidence>
<keyword evidence="5" id="KW-0804">Transcription</keyword>
<dbReference type="NCBIfam" id="TIGR02937">
    <property type="entry name" value="sigma70-ECF"/>
    <property type="match status" value="1"/>
</dbReference>
<proteinExistence type="inferred from homology"/>
<dbReference type="InterPro" id="IPR036388">
    <property type="entry name" value="WH-like_DNA-bd_sf"/>
</dbReference>
<keyword evidence="9" id="KW-1185">Reference proteome</keyword>
<dbReference type="RefSeq" id="WP_345501103.1">
    <property type="nucleotide sequence ID" value="NZ_BAABLO010000001.1"/>
</dbReference>
<evidence type="ECO:0000256" key="5">
    <source>
        <dbReference type="ARBA" id="ARBA00023163"/>
    </source>
</evidence>
<accession>A0ABP8XQZ0</accession>
<evidence type="ECO:0000256" key="2">
    <source>
        <dbReference type="ARBA" id="ARBA00023015"/>
    </source>
</evidence>
<dbReference type="Pfam" id="PF04542">
    <property type="entry name" value="Sigma70_r2"/>
    <property type="match status" value="1"/>
</dbReference>
<dbReference type="InterPro" id="IPR014284">
    <property type="entry name" value="RNA_pol_sigma-70_dom"/>
</dbReference>
<dbReference type="InterPro" id="IPR013325">
    <property type="entry name" value="RNA_pol_sigma_r2"/>
</dbReference>
<dbReference type="Gene3D" id="1.10.1740.10">
    <property type="match status" value="1"/>
</dbReference>
<dbReference type="InterPro" id="IPR039425">
    <property type="entry name" value="RNA_pol_sigma-70-like"/>
</dbReference>
<keyword evidence="2" id="KW-0805">Transcription regulation</keyword>
<dbReference type="EMBL" id="BAABLO010000001">
    <property type="protein sequence ID" value="GAA4712877.1"/>
    <property type="molecule type" value="Genomic_DNA"/>
</dbReference>
<dbReference type="InterPro" id="IPR013324">
    <property type="entry name" value="RNA_pol_sigma_r3/r4-like"/>
</dbReference>
<evidence type="ECO:0000259" key="7">
    <source>
        <dbReference type="Pfam" id="PF08281"/>
    </source>
</evidence>
<keyword evidence="3" id="KW-0731">Sigma factor</keyword>
<evidence type="ECO:0000313" key="8">
    <source>
        <dbReference type="EMBL" id="GAA4712877.1"/>
    </source>
</evidence>
<evidence type="ECO:0000256" key="4">
    <source>
        <dbReference type="ARBA" id="ARBA00023125"/>
    </source>
</evidence>
<dbReference type="Proteomes" id="UP001500556">
    <property type="component" value="Unassembled WGS sequence"/>
</dbReference>